<dbReference type="SMART" id="SM00359">
    <property type="entry name" value="PUA"/>
    <property type="match status" value="1"/>
</dbReference>
<dbReference type="Proteomes" id="UP000815677">
    <property type="component" value="Unassembled WGS sequence"/>
</dbReference>
<sequence>MFKKFQPSTDIAGQTPVKSSVQRGIRANVLSQWKIEPETLEAIWPKKDGLVHVKCREHVSLYTLHGEPIIFQHFDGPLYPTLRLLHKYPYILPMVKVDRGAIRFLLGGAHMMCPGLTSAGGYLPPANAALPAETPVAIFAEGKTHAVGIGITKLGTEEMKSVNKGVAVEVNSYLGDDLWAKRGVYQHALGTSMAASFRYDDFTPVTSRRKRKTKPHAQKPTLLTLVQTASEELRKDDWIASCQRLLQTRLDSLLPSHRPERILCLGLGSPSTSANSRAQLAFLLSICESTGIEHAKVALYDPVFSDEDAALFERLGLQLLADKQDGKHPLAEPTMLWMPHCDLDLYEKTLAANWSQDQLGYMTLIANRLSNYAESISHTKLATLAPCLLRITSVLESAALPPCPAAPSAFNTIAIQWVPRRWFPETPRQEANGDVAVVVSHGDGSNVLA</sequence>
<organism evidence="4 5">
    <name type="scientific">Mycena chlorophos</name>
    <name type="common">Agaric fungus</name>
    <name type="synonym">Agaricus chlorophos</name>
    <dbReference type="NCBI Taxonomy" id="658473"/>
    <lineage>
        <taxon>Eukaryota</taxon>
        <taxon>Fungi</taxon>
        <taxon>Dikarya</taxon>
        <taxon>Basidiomycota</taxon>
        <taxon>Agaricomycotina</taxon>
        <taxon>Agaricomycetes</taxon>
        <taxon>Agaricomycetidae</taxon>
        <taxon>Agaricales</taxon>
        <taxon>Marasmiineae</taxon>
        <taxon>Mycenaceae</taxon>
        <taxon>Mycena</taxon>
    </lineage>
</organism>
<gene>
    <name evidence="4" type="ORF">MCHLO_01637</name>
</gene>
<dbReference type="InterPro" id="IPR004521">
    <property type="entry name" value="Uncharacterised_CHP00451"/>
</dbReference>
<dbReference type="CDD" id="cd21155">
    <property type="entry name" value="PUA_MCTS-1-like"/>
    <property type="match status" value="1"/>
</dbReference>
<evidence type="ECO:0000259" key="3">
    <source>
        <dbReference type="SMART" id="SM00359"/>
    </source>
</evidence>
<evidence type="ECO:0000256" key="2">
    <source>
        <dbReference type="ARBA" id="ARBA00022490"/>
    </source>
</evidence>
<accession>A0ABQ0KYJ9</accession>
<dbReference type="SUPFAM" id="SSF88697">
    <property type="entry name" value="PUA domain-like"/>
    <property type="match status" value="1"/>
</dbReference>
<dbReference type="InterPro" id="IPR015947">
    <property type="entry name" value="PUA-like_sf"/>
</dbReference>
<dbReference type="InterPro" id="IPR016437">
    <property type="entry name" value="MCT-1/Tma20"/>
</dbReference>
<dbReference type="PANTHER" id="PTHR22798:SF0">
    <property type="entry name" value="MALIGNANT T-CELL-AMPLIFIED SEQUENCE 1"/>
    <property type="match status" value="1"/>
</dbReference>
<dbReference type="PROSITE" id="PS50890">
    <property type="entry name" value="PUA"/>
    <property type="match status" value="1"/>
</dbReference>
<keyword evidence="5" id="KW-1185">Reference proteome</keyword>
<dbReference type="Gene3D" id="3.10.400.20">
    <property type="match status" value="1"/>
</dbReference>
<protein>
    <submittedName>
        <fullName evidence="4">Translation machinery-associated protein 20</fullName>
    </submittedName>
</protein>
<evidence type="ECO:0000313" key="4">
    <source>
        <dbReference type="EMBL" id="GAT43981.1"/>
    </source>
</evidence>
<reference evidence="4" key="1">
    <citation type="submission" date="2014-09" db="EMBL/GenBank/DDBJ databases">
        <title>Genome sequence of the luminous mushroom Mycena chlorophos for searching fungal bioluminescence genes.</title>
        <authorList>
            <person name="Tanaka Y."/>
            <person name="Kasuga D."/>
            <person name="Oba Y."/>
            <person name="Hase S."/>
            <person name="Sato K."/>
            <person name="Oba Y."/>
            <person name="Sakakibara Y."/>
        </authorList>
    </citation>
    <scope>NUCLEOTIDE SEQUENCE</scope>
</reference>
<dbReference type="Pfam" id="PF17832">
    <property type="entry name" value="Pre-PUA"/>
    <property type="match status" value="1"/>
</dbReference>
<dbReference type="EMBL" id="DF839522">
    <property type="protein sequence ID" value="GAT43981.1"/>
    <property type="molecule type" value="Genomic_DNA"/>
</dbReference>
<dbReference type="NCBIfam" id="TIGR00451">
    <property type="entry name" value="unchar_dom_2"/>
    <property type="match status" value="1"/>
</dbReference>
<name>A0ABQ0KYJ9_MYCCL</name>
<evidence type="ECO:0000313" key="5">
    <source>
        <dbReference type="Proteomes" id="UP000815677"/>
    </source>
</evidence>
<evidence type="ECO:0000256" key="1">
    <source>
        <dbReference type="ARBA" id="ARBA00004496"/>
    </source>
</evidence>
<comment type="subcellular location">
    <subcellularLocation>
        <location evidence="1">Cytoplasm</location>
    </subcellularLocation>
</comment>
<dbReference type="Pfam" id="PF01472">
    <property type="entry name" value="PUA"/>
    <property type="match status" value="1"/>
</dbReference>
<dbReference type="CDD" id="cd11609">
    <property type="entry name" value="MCT1_N"/>
    <property type="match status" value="1"/>
</dbReference>
<dbReference type="PANTHER" id="PTHR22798">
    <property type="entry name" value="MCT-1 PROTEIN"/>
    <property type="match status" value="1"/>
</dbReference>
<feature type="domain" description="PUA" evidence="3">
    <location>
        <begin position="93"/>
        <end position="175"/>
    </location>
</feature>
<dbReference type="InterPro" id="IPR041366">
    <property type="entry name" value="Pre-PUA"/>
</dbReference>
<proteinExistence type="predicted"/>
<keyword evidence="2" id="KW-0963">Cytoplasm</keyword>
<dbReference type="InterPro" id="IPR012942">
    <property type="entry name" value="SRR1-like"/>
</dbReference>
<dbReference type="InterPro" id="IPR002478">
    <property type="entry name" value="PUA"/>
</dbReference>
<dbReference type="Pfam" id="PF07985">
    <property type="entry name" value="SRR1"/>
    <property type="match status" value="1"/>
</dbReference>